<proteinExistence type="predicted"/>
<protein>
    <recommendedName>
        <fullName evidence="3">PAS domain-containing protein</fullName>
    </recommendedName>
</protein>
<evidence type="ECO:0008006" key="3">
    <source>
        <dbReference type="Google" id="ProtNLM"/>
    </source>
</evidence>
<gene>
    <name evidence="1" type="ORF">OU798_13865</name>
</gene>
<name>A0A9X3J6G5_9BACT</name>
<evidence type="ECO:0000313" key="1">
    <source>
        <dbReference type="EMBL" id="MCY1721438.1"/>
    </source>
</evidence>
<dbReference type="RefSeq" id="WP_343333767.1">
    <property type="nucleotide sequence ID" value="NZ_JAPOHD010000027.1"/>
</dbReference>
<dbReference type="Gene3D" id="3.30.450.20">
    <property type="entry name" value="PAS domain"/>
    <property type="match status" value="1"/>
</dbReference>
<dbReference type="AlphaFoldDB" id="A0A9X3J6G5"/>
<evidence type="ECO:0000313" key="2">
    <source>
        <dbReference type="Proteomes" id="UP001145087"/>
    </source>
</evidence>
<organism evidence="1 2">
    <name type="scientific">Draconibacterium aestuarii</name>
    <dbReference type="NCBI Taxonomy" id="2998507"/>
    <lineage>
        <taxon>Bacteria</taxon>
        <taxon>Pseudomonadati</taxon>
        <taxon>Bacteroidota</taxon>
        <taxon>Bacteroidia</taxon>
        <taxon>Marinilabiliales</taxon>
        <taxon>Prolixibacteraceae</taxon>
        <taxon>Draconibacterium</taxon>
    </lineage>
</organism>
<accession>A0A9X3J6G5</accession>
<reference evidence="1" key="1">
    <citation type="submission" date="2022-11" db="EMBL/GenBank/DDBJ databases">
        <title>Marilongibacter aestuarii gen. nov., sp. nov., isolated from tidal flat sediment.</title>
        <authorList>
            <person name="Jiayan W."/>
        </authorList>
    </citation>
    <scope>NUCLEOTIDE SEQUENCE</scope>
    <source>
        <strain evidence="1">Z1-6</strain>
    </source>
</reference>
<dbReference type="EMBL" id="JAPOHD010000027">
    <property type="protein sequence ID" value="MCY1721438.1"/>
    <property type="molecule type" value="Genomic_DNA"/>
</dbReference>
<dbReference type="Proteomes" id="UP001145087">
    <property type="component" value="Unassembled WGS sequence"/>
</dbReference>
<keyword evidence="2" id="KW-1185">Reference proteome</keyword>
<comment type="caution">
    <text evidence="1">The sequence shown here is derived from an EMBL/GenBank/DDBJ whole genome shotgun (WGS) entry which is preliminary data.</text>
</comment>
<sequence length="167" mass="19446">MTQDRTMANHSFEMLAKSGEFLNIVVNNITSCILLLDREMKLKAFNNALRSIFSNKADENILYMRCGEAIGCAYQIKELKDCGKTSKCSTCELRLAGMESYLNNTEIYNEHITRPFFNKNNQQEIKDLRFSTRRFHFQQERYIIMILEDITFLVKHPSTLPETVPTT</sequence>